<dbReference type="InterPro" id="IPR029063">
    <property type="entry name" value="SAM-dependent_MTases_sf"/>
</dbReference>
<dbReference type="RefSeq" id="WP_346055998.1">
    <property type="nucleotide sequence ID" value="NZ_BAABIB010000131.1"/>
</dbReference>
<evidence type="ECO:0008006" key="3">
    <source>
        <dbReference type="Google" id="ProtNLM"/>
    </source>
</evidence>
<keyword evidence="2" id="KW-1185">Reference proteome</keyword>
<dbReference type="Proteomes" id="UP001500192">
    <property type="component" value="Unassembled WGS sequence"/>
</dbReference>
<organism evidence="1 2">
    <name type="scientific">Amycolatopsis dongchuanensis</name>
    <dbReference type="NCBI Taxonomy" id="1070866"/>
    <lineage>
        <taxon>Bacteria</taxon>
        <taxon>Bacillati</taxon>
        <taxon>Actinomycetota</taxon>
        <taxon>Actinomycetes</taxon>
        <taxon>Pseudonocardiales</taxon>
        <taxon>Pseudonocardiaceae</taxon>
        <taxon>Amycolatopsis</taxon>
    </lineage>
</organism>
<dbReference type="Gene3D" id="3.40.50.150">
    <property type="entry name" value="Vaccinia Virus protein VP39"/>
    <property type="match status" value="1"/>
</dbReference>
<comment type="caution">
    <text evidence="1">The sequence shown here is derived from an EMBL/GenBank/DDBJ whole genome shotgun (WGS) entry which is preliminary data.</text>
</comment>
<dbReference type="EMBL" id="BAABIB010000131">
    <property type="protein sequence ID" value="GAA4663471.1"/>
    <property type="molecule type" value="Genomic_DNA"/>
</dbReference>
<gene>
    <name evidence="1" type="ORF">GCM10023214_65210</name>
</gene>
<proteinExistence type="predicted"/>
<dbReference type="SUPFAM" id="SSF53335">
    <property type="entry name" value="S-adenosyl-L-methionine-dependent methyltransferases"/>
    <property type="match status" value="1"/>
</dbReference>
<reference evidence="2" key="1">
    <citation type="journal article" date="2019" name="Int. J. Syst. Evol. Microbiol.">
        <title>The Global Catalogue of Microorganisms (GCM) 10K type strain sequencing project: providing services to taxonomists for standard genome sequencing and annotation.</title>
        <authorList>
            <consortium name="The Broad Institute Genomics Platform"/>
            <consortium name="The Broad Institute Genome Sequencing Center for Infectious Disease"/>
            <person name="Wu L."/>
            <person name="Ma J."/>
        </authorList>
    </citation>
    <scope>NUCLEOTIDE SEQUENCE [LARGE SCALE GENOMIC DNA]</scope>
    <source>
        <strain evidence="2">JCM 18054</strain>
    </source>
</reference>
<accession>A0ABP8VIW4</accession>
<name>A0ABP8VIW4_9PSEU</name>
<evidence type="ECO:0000313" key="1">
    <source>
        <dbReference type="EMBL" id="GAA4663471.1"/>
    </source>
</evidence>
<sequence length="240" mass="25438">MPDTFTRAGSVWDTGALTVRQQLKDRYLGVTIADTSALTPAVARWIIATYTRAGDTVLDPQPGAGVALCEALRARRHAVGIRPGYRWQTTCEANLTLARRAGANSNHTLLDHPGDAQVAELPAAVDLVLTGLRHTPAADPSRAVSRLQAALAPVANWVWPGGHVVITCRPWRQRDELADLAGRIEQVAQACGLVPVDQCVALTTPLRTAATHLDVLVFAAPTAAVRSATEPAPSQLAMAA</sequence>
<protein>
    <recommendedName>
        <fullName evidence="3">Methyltransferase</fullName>
    </recommendedName>
</protein>
<evidence type="ECO:0000313" key="2">
    <source>
        <dbReference type="Proteomes" id="UP001500192"/>
    </source>
</evidence>